<feature type="transmembrane region" description="Helical" evidence="1">
    <location>
        <begin position="94"/>
        <end position="112"/>
    </location>
</feature>
<dbReference type="Proteomes" id="UP001589773">
    <property type="component" value="Unassembled WGS sequence"/>
</dbReference>
<comment type="caution">
    <text evidence="3">The sequence shown here is derived from an EMBL/GenBank/DDBJ whole genome shotgun (WGS) entry which is preliminary data.</text>
</comment>
<keyword evidence="1" id="KW-0812">Transmembrane</keyword>
<dbReference type="PANTHER" id="PTHR36927">
    <property type="entry name" value="BLR4337 PROTEIN"/>
    <property type="match status" value="1"/>
</dbReference>
<dbReference type="InterPro" id="IPR050623">
    <property type="entry name" value="Glucan_succinyl_AcylTrfase"/>
</dbReference>
<dbReference type="EMBL" id="JBHLWP010000006">
    <property type="protein sequence ID" value="MFC0251309.1"/>
    <property type="molecule type" value="Genomic_DNA"/>
</dbReference>
<keyword evidence="3" id="KW-0808">Transferase</keyword>
<accession>A0ABV6FD89</accession>
<evidence type="ECO:0000313" key="4">
    <source>
        <dbReference type="Proteomes" id="UP001589773"/>
    </source>
</evidence>
<protein>
    <submittedName>
        <fullName evidence="3">Acyltransferase family protein</fullName>
    </submittedName>
</protein>
<name>A0ABV6FD89_9BURK</name>
<proteinExistence type="predicted"/>
<feature type="transmembrane region" description="Helical" evidence="1">
    <location>
        <begin position="252"/>
        <end position="273"/>
    </location>
</feature>
<dbReference type="RefSeq" id="WP_379678115.1">
    <property type="nucleotide sequence ID" value="NZ_JBHLWP010000006.1"/>
</dbReference>
<keyword evidence="4" id="KW-1185">Reference proteome</keyword>
<evidence type="ECO:0000256" key="1">
    <source>
        <dbReference type="SAM" id="Phobius"/>
    </source>
</evidence>
<feature type="transmembrane region" description="Helical" evidence="1">
    <location>
        <begin position="353"/>
        <end position="371"/>
    </location>
</feature>
<keyword evidence="3" id="KW-0012">Acyltransferase</keyword>
<feature type="transmembrane region" description="Helical" evidence="1">
    <location>
        <begin position="319"/>
        <end position="341"/>
    </location>
</feature>
<feature type="transmembrane region" description="Helical" evidence="1">
    <location>
        <begin position="61"/>
        <end position="82"/>
    </location>
</feature>
<feature type="transmembrane region" description="Helical" evidence="1">
    <location>
        <begin position="154"/>
        <end position="174"/>
    </location>
</feature>
<dbReference type="InterPro" id="IPR002656">
    <property type="entry name" value="Acyl_transf_3_dom"/>
</dbReference>
<feature type="transmembrane region" description="Helical" evidence="1">
    <location>
        <begin position="20"/>
        <end position="41"/>
    </location>
</feature>
<evidence type="ECO:0000313" key="3">
    <source>
        <dbReference type="EMBL" id="MFC0251309.1"/>
    </source>
</evidence>
<reference evidence="3 4" key="1">
    <citation type="submission" date="2024-09" db="EMBL/GenBank/DDBJ databases">
        <authorList>
            <person name="Sun Q."/>
            <person name="Mori K."/>
        </authorList>
    </citation>
    <scope>NUCLEOTIDE SEQUENCE [LARGE SCALE GENOMIC DNA]</scope>
    <source>
        <strain evidence="3 4">CCM 7792</strain>
    </source>
</reference>
<feature type="transmembrane region" description="Helical" evidence="1">
    <location>
        <begin position="221"/>
        <end position="240"/>
    </location>
</feature>
<evidence type="ECO:0000259" key="2">
    <source>
        <dbReference type="Pfam" id="PF01757"/>
    </source>
</evidence>
<feature type="transmembrane region" description="Helical" evidence="1">
    <location>
        <begin position="186"/>
        <end position="209"/>
    </location>
</feature>
<dbReference type="PANTHER" id="PTHR36927:SF3">
    <property type="entry name" value="GLUCANS BIOSYNTHESIS PROTEIN C"/>
    <property type="match status" value="1"/>
</dbReference>
<dbReference type="Pfam" id="PF01757">
    <property type="entry name" value="Acyl_transf_3"/>
    <property type="match status" value="1"/>
</dbReference>
<feature type="domain" description="Acyltransferase 3" evidence="2">
    <location>
        <begin position="14"/>
        <end position="367"/>
    </location>
</feature>
<keyword evidence="1" id="KW-1133">Transmembrane helix</keyword>
<feature type="transmembrane region" description="Helical" evidence="1">
    <location>
        <begin position="285"/>
        <end position="307"/>
    </location>
</feature>
<gene>
    <name evidence="3" type="ORF">ACFFJK_05350</name>
</gene>
<sequence length="400" mass="44909">MNERLELPATRMFFLDWVRILAFFLLILYHVGMVYVTWDWHTKSPAASDAVEPFMMLSSPWRLSLLFFVSGVALSFLLARMAPGRLARRRSARLLVPLVFGMLVIVPAQPYVEVVEKLGYAGGPLEFMRLYLSAYDGFCREDCLILPTWNHLWFVAYLWVYTVAACALAALLGPRIDAVTRIAGRLLAGWGVIWVPVAVLGLARLTLAPHFEQTHALVDDWYSHAAYFTVFLLGAVVARLPAFWERVEALRWYALALALGSWAILIPWFAAYGLLPVELAERIRLVARVLWVVCGWCAIVAVCGFGRRHLQFDNPARRYLNEAVFPVYIAHQTLIVVLAHAFQPLKLAPGLEALLLVILTVVLSFGIFEAVRRMPLLRPVFGLAPVHPRAMAQCAVPSAA</sequence>
<organism evidence="3 4">
    <name type="scientific">Massilia consociata</name>
    <dbReference type="NCBI Taxonomy" id="760117"/>
    <lineage>
        <taxon>Bacteria</taxon>
        <taxon>Pseudomonadati</taxon>
        <taxon>Pseudomonadota</taxon>
        <taxon>Betaproteobacteria</taxon>
        <taxon>Burkholderiales</taxon>
        <taxon>Oxalobacteraceae</taxon>
        <taxon>Telluria group</taxon>
        <taxon>Massilia</taxon>
    </lineage>
</organism>
<dbReference type="GO" id="GO:0016746">
    <property type="term" value="F:acyltransferase activity"/>
    <property type="evidence" value="ECO:0007669"/>
    <property type="project" value="UniProtKB-KW"/>
</dbReference>
<keyword evidence="1" id="KW-0472">Membrane</keyword>